<dbReference type="Proteomes" id="UP000231637">
    <property type="component" value="Chromosome"/>
</dbReference>
<evidence type="ECO:0000259" key="1">
    <source>
        <dbReference type="Pfam" id="PF08241"/>
    </source>
</evidence>
<gene>
    <name evidence="2" type="ORF">Ga0123462_1179</name>
</gene>
<proteinExistence type="predicted"/>
<sequence length="232" mass="27464">MSNRHKPISRNRWQASQNETMARWRKHSPNIDREQQERDILPVIQRYAAQYPEDGFILEIGCGPVCLSQNLPQKNKTYLDPLIEDFRRRFPGVLPDGEFLATTAERINKPADSFDMVICLNTISFSLNPELIMHEIERVLKPEGTLVVDMRTHSPLEARLHYWAEQLIPSLCSKTRPYYYSLRGIRRTLARHFKIEEELNQSRFKFWFPFKRQQMLFICSRNDSHRKTVSPS</sequence>
<keyword evidence="2" id="KW-0808">Transferase</keyword>
<dbReference type="SUPFAM" id="SSF53335">
    <property type="entry name" value="S-adenosyl-L-methionine-dependent methyltransferases"/>
    <property type="match status" value="1"/>
</dbReference>
<name>A0A2K8L471_9PROT</name>
<dbReference type="Gene3D" id="3.40.50.150">
    <property type="entry name" value="Vaccinia Virus protein VP39"/>
    <property type="match status" value="1"/>
</dbReference>
<dbReference type="KEGG" id="mfn:Ga0123462_1179"/>
<accession>A0A2K8L471</accession>
<dbReference type="EMBL" id="CP018800">
    <property type="protein sequence ID" value="ATX82043.1"/>
    <property type="molecule type" value="Genomic_DNA"/>
</dbReference>
<organism evidence="2 3">
    <name type="scientific">Mariprofundus ferrinatatus</name>
    <dbReference type="NCBI Taxonomy" id="1921087"/>
    <lineage>
        <taxon>Bacteria</taxon>
        <taxon>Pseudomonadati</taxon>
        <taxon>Pseudomonadota</taxon>
        <taxon>Candidatius Mariprofundia</taxon>
        <taxon>Mariprofundales</taxon>
        <taxon>Mariprofundaceae</taxon>
        <taxon>Mariprofundus</taxon>
    </lineage>
</organism>
<dbReference type="OrthoDB" id="8153637at2"/>
<keyword evidence="2" id="KW-0489">Methyltransferase</keyword>
<keyword evidence="3" id="KW-1185">Reference proteome</keyword>
<dbReference type="Pfam" id="PF08241">
    <property type="entry name" value="Methyltransf_11"/>
    <property type="match status" value="1"/>
</dbReference>
<dbReference type="CDD" id="cd02440">
    <property type="entry name" value="AdoMet_MTases"/>
    <property type="match status" value="1"/>
</dbReference>
<dbReference type="GO" id="GO:0008757">
    <property type="term" value="F:S-adenosylmethionine-dependent methyltransferase activity"/>
    <property type="evidence" value="ECO:0007669"/>
    <property type="project" value="InterPro"/>
</dbReference>
<dbReference type="InterPro" id="IPR029063">
    <property type="entry name" value="SAM-dependent_MTases_sf"/>
</dbReference>
<reference evidence="2 3" key="1">
    <citation type="submission" date="2016-12" db="EMBL/GenBank/DDBJ databases">
        <title>Isolation and genomic insights into novel planktonic Zetaproteobacteria from stratified waters of the Chesapeake Bay.</title>
        <authorList>
            <person name="McAllister S.M."/>
            <person name="Kato S."/>
            <person name="Chan C.S."/>
            <person name="Chiu B.K."/>
            <person name="Field E.K."/>
        </authorList>
    </citation>
    <scope>NUCLEOTIDE SEQUENCE [LARGE SCALE GENOMIC DNA]</scope>
    <source>
        <strain evidence="2 3">CP-8</strain>
    </source>
</reference>
<feature type="domain" description="Methyltransferase type 11" evidence="1">
    <location>
        <begin position="58"/>
        <end position="148"/>
    </location>
</feature>
<dbReference type="GO" id="GO:0032259">
    <property type="term" value="P:methylation"/>
    <property type="evidence" value="ECO:0007669"/>
    <property type="project" value="UniProtKB-KW"/>
</dbReference>
<protein>
    <submittedName>
        <fullName evidence="2">Methyltransferase domain-containing protein</fullName>
    </submittedName>
</protein>
<dbReference type="InterPro" id="IPR013216">
    <property type="entry name" value="Methyltransf_11"/>
</dbReference>
<dbReference type="RefSeq" id="WP_100265439.1">
    <property type="nucleotide sequence ID" value="NZ_CP018800.1"/>
</dbReference>
<evidence type="ECO:0000313" key="2">
    <source>
        <dbReference type="EMBL" id="ATX82043.1"/>
    </source>
</evidence>
<evidence type="ECO:0000313" key="3">
    <source>
        <dbReference type="Proteomes" id="UP000231637"/>
    </source>
</evidence>
<dbReference type="AlphaFoldDB" id="A0A2K8L471"/>